<feature type="transmembrane region" description="Helical" evidence="7">
    <location>
        <begin position="6"/>
        <end position="34"/>
    </location>
</feature>
<gene>
    <name evidence="8" type="ORF">SDC9_107763</name>
</gene>
<organism evidence="8">
    <name type="scientific">bioreactor metagenome</name>
    <dbReference type="NCBI Taxonomy" id="1076179"/>
    <lineage>
        <taxon>unclassified sequences</taxon>
        <taxon>metagenomes</taxon>
        <taxon>ecological metagenomes</taxon>
    </lineage>
</organism>
<feature type="transmembrane region" description="Helical" evidence="7">
    <location>
        <begin position="198"/>
        <end position="218"/>
    </location>
</feature>
<evidence type="ECO:0000256" key="7">
    <source>
        <dbReference type="SAM" id="Phobius"/>
    </source>
</evidence>
<dbReference type="EMBL" id="VSSQ01018051">
    <property type="protein sequence ID" value="MPM60909.1"/>
    <property type="molecule type" value="Genomic_DNA"/>
</dbReference>
<keyword evidence="4 7" id="KW-0812">Transmembrane</keyword>
<feature type="transmembrane region" description="Helical" evidence="7">
    <location>
        <begin position="134"/>
        <end position="159"/>
    </location>
</feature>
<dbReference type="GO" id="GO:0005886">
    <property type="term" value="C:plasma membrane"/>
    <property type="evidence" value="ECO:0007669"/>
    <property type="project" value="UniProtKB-SubCell"/>
</dbReference>
<feature type="transmembrane region" description="Helical" evidence="7">
    <location>
        <begin position="71"/>
        <end position="90"/>
    </location>
</feature>
<evidence type="ECO:0000313" key="8">
    <source>
        <dbReference type="EMBL" id="MPM60909.1"/>
    </source>
</evidence>
<dbReference type="PANTHER" id="PTHR30269:SF23">
    <property type="entry name" value="MEMBRANE TRANSPORTER PROTEIN YDHB-RELATED"/>
    <property type="match status" value="1"/>
</dbReference>
<evidence type="ECO:0008006" key="9">
    <source>
        <dbReference type="Google" id="ProtNLM"/>
    </source>
</evidence>
<name>A0A645B637_9ZZZZ</name>
<feature type="transmembrane region" description="Helical" evidence="7">
    <location>
        <begin position="41"/>
        <end position="59"/>
    </location>
</feature>
<keyword evidence="6 7" id="KW-0472">Membrane</keyword>
<sequence length="244" mass="25572">MEWLPLIVAALIIGIAKTSFGGLGSVAVALMALVMPTKESTAAALLLLITGDIVAVLRYRSNADWGMLRSLLPSVLPGLLLGAVFIRVVNDLMLRRSIGAILLISVLIQLAVTARRKPPVAGDDTRPPRALTIGAGVAAGFTTMAANAAGPVMALYLQVSKVDKMRFLGTSAWFYFIVNVSKTPLTAALGLFTPRVLTTAAMMIPVVLLGTVIGVAVIGRVKQRTFDILTLLTSVVAAGALILI</sequence>
<proteinExistence type="predicted"/>
<evidence type="ECO:0000256" key="5">
    <source>
        <dbReference type="ARBA" id="ARBA00022989"/>
    </source>
</evidence>
<evidence type="ECO:0000256" key="1">
    <source>
        <dbReference type="ARBA" id="ARBA00004651"/>
    </source>
</evidence>
<comment type="caution">
    <text evidence="8">The sequence shown here is derived from an EMBL/GenBank/DDBJ whole genome shotgun (WGS) entry which is preliminary data.</text>
</comment>
<dbReference type="InterPro" id="IPR052017">
    <property type="entry name" value="TSUP"/>
</dbReference>
<protein>
    <recommendedName>
        <fullName evidence="9">Membrane transporter protein</fullName>
    </recommendedName>
</protein>
<keyword evidence="5 7" id="KW-1133">Transmembrane helix</keyword>
<feature type="transmembrane region" description="Helical" evidence="7">
    <location>
        <begin position="171"/>
        <end position="192"/>
    </location>
</feature>
<dbReference type="PANTHER" id="PTHR30269">
    <property type="entry name" value="TRANSMEMBRANE PROTEIN YFCA"/>
    <property type="match status" value="1"/>
</dbReference>
<reference evidence="8" key="1">
    <citation type="submission" date="2019-08" db="EMBL/GenBank/DDBJ databases">
        <authorList>
            <person name="Kucharzyk K."/>
            <person name="Murdoch R.W."/>
            <person name="Higgins S."/>
            <person name="Loffler F."/>
        </authorList>
    </citation>
    <scope>NUCLEOTIDE SEQUENCE</scope>
</reference>
<evidence type="ECO:0000256" key="3">
    <source>
        <dbReference type="ARBA" id="ARBA00022475"/>
    </source>
</evidence>
<dbReference type="InterPro" id="IPR002781">
    <property type="entry name" value="TM_pro_TauE-like"/>
</dbReference>
<accession>A0A645B637</accession>
<evidence type="ECO:0000256" key="2">
    <source>
        <dbReference type="ARBA" id="ARBA00022448"/>
    </source>
</evidence>
<keyword evidence="3" id="KW-1003">Cell membrane</keyword>
<feature type="transmembrane region" description="Helical" evidence="7">
    <location>
        <begin position="225"/>
        <end position="243"/>
    </location>
</feature>
<feature type="transmembrane region" description="Helical" evidence="7">
    <location>
        <begin position="97"/>
        <end position="114"/>
    </location>
</feature>
<evidence type="ECO:0000256" key="6">
    <source>
        <dbReference type="ARBA" id="ARBA00023136"/>
    </source>
</evidence>
<dbReference type="AlphaFoldDB" id="A0A645B637"/>
<keyword evidence="2" id="KW-0813">Transport</keyword>
<evidence type="ECO:0000256" key="4">
    <source>
        <dbReference type="ARBA" id="ARBA00022692"/>
    </source>
</evidence>
<dbReference type="Pfam" id="PF01925">
    <property type="entry name" value="TauE"/>
    <property type="match status" value="1"/>
</dbReference>
<comment type="subcellular location">
    <subcellularLocation>
        <location evidence="1">Cell membrane</location>
        <topology evidence="1">Multi-pass membrane protein</topology>
    </subcellularLocation>
</comment>